<accession>A0A7J5Y4V3</accession>
<evidence type="ECO:0000313" key="1">
    <source>
        <dbReference type="EMBL" id="KAF3844410.1"/>
    </source>
</evidence>
<evidence type="ECO:0000313" key="2">
    <source>
        <dbReference type="Proteomes" id="UP000518266"/>
    </source>
</evidence>
<protein>
    <submittedName>
        <fullName evidence="1">Uncharacterized protein</fullName>
    </submittedName>
</protein>
<comment type="caution">
    <text evidence="1">The sequence shown here is derived from an EMBL/GenBank/DDBJ whole genome shotgun (WGS) entry which is preliminary data.</text>
</comment>
<dbReference type="Proteomes" id="UP000518266">
    <property type="component" value="Unassembled WGS sequence"/>
</dbReference>
<keyword evidence="2" id="KW-1185">Reference proteome</keyword>
<sequence>MDGTRRQMVNLLVADMIEVHGFCLLKILRPFNVIGWDSDLSSILLLVHLLPQPQKAIRRVLKLARIKLSAM</sequence>
<reference evidence="1 2" key="1">
    <citation type="submission" date="2020-03" db="EMBL/GenBank/DDBJ databases">
        <title>Dissostichus mawsoni Genome sequencing and assembly.</title>
        <authorList>
            <person name="Park H."/>
        </authorList>
    </citation>
    <scope>NUCLEOTIDE SEQUENCE [LARGE SCALE GENOMIC DNA]</scope>
    <source>
        <strain evidence="1">DM0001</strain>
        <tissue evidence="1">Muscle</tissue>
    </source>
</reference>
<gene>
    <name evidence="1" type="ORF">F7725_007573</name>
</gene>
<organism evidence="1 2">
    <name type="scientific">Dissostichus mawsoni</name>
    <name type="common">Antarctic cod</name>
    <dbReference type="NCBI Taxonomy" id="36200"/>
    <lineage>
        <taxon>Eukaryota</taxon>
        <taxon>Metazoa</taxon>
        <taxon>Chordata</taxon>
        <taxon>Craniata</taxon>
        <taxon>Vertebrata</taxon>
        <taxon>Euteleostomi</taxon>
        <taxon>Actinopterygii</taxon>
        <taxon>Neopterygii</taxon>
        <taxon>Teleostei</taxon>
        <taxon>Neoteleostei</taxon>
        <taxon>Acanthomorphata</taxon>
        <taxon>Eupercaria</taxon>
        <taxon>Perciformes</taxon>
        <taxon>Notothenioidei</taxon>
        <taxon>Nototheniidae</taxon>
        <taxon>Dissostichus</taxon>
    </lineage>
</organism>
<proteinExistence type="predicted"/>
<dbReference type="EMBL" id="JAAKFY010000015">
    <property type="protein sequence ID" value="KAF3844410.1"/>
    <property type="molecule type" value="Genomic_DNA"/>
</dbReference>
<name>A0A7J5Y4V3_DISMA</name>
<feature type="non-terminal residue" evidence="1">
    <location>
        <position position="1"/>
    </location>
</feature>
<dbReference type="AlphaFoldDB" id="A0A7J5Y4V3"/>